<keyword evidence="2" id="KW-1185">Reference proteome</keyword>
<dbReference type="GeneID" id="65101524"/>
<reference evidence="1 2" key="1">
    <citation type="journal article" date="2018" name="Sci. Rep.">
        <title>Comprehensive analysis of single molecule sequencing-derived complete genome and whole transcriptome of Hyposidra talaca nuclear polyhedrosis virus.</title>
        <authorList>
            <person name="Nguyen T.T."/>
            <person name="Suryamohan K."/>
            <person name="Kuriakose B."/>
            <person name="Janakiraman V."/>
            <person name="Reichelt M."/>
            <person name="Chaudhuri S."/>
            <person name="Guillory J."/>
            <person name="Divakaran N."/>
            <person name="Rabins P.E."/>
            <person name="Goel R."/>
            <person name="Deka B."/>
            <person name="Sarkar S."/>
            <person name="Ekka P."/>
            <person name="Tsai Y.C."/>
            <person name="Vargas D."/>
            <person name="Santhosh S."/>
            <person name="Mohan S."/>
            <person name="Chin C.S."/>
            <person name="Korlach J."/>
            <person name="Thomas G."/>
            <person name="Babu A."/>
            <person name="Seshagiri S."/>
        </authorList>
    </citation>
    <scope>NUCLEOTIDE SEQUENCE [LARGE SCALE GENOMIC DNA]</scope>
    <source>
        <strain evidence="1 2">HytaNPVIndia001</strain>
    </source>
</reference>
<organism evidence="1 2">
    <name type="scientific">Hyposidra talaca nucleopolyhedrovirus</name>
    <dbReference type="NCBI Taxonomy" id="1070315"/>
    <lineage>
        <taxon>Viruses</taxon>
        <taxon>Viruses incertae sedis</taxon>
        <taxon>Naldaviricetes</taxon>
        <taxon>Lefavirales</taxon>
        <taxon>Baculoviridae</taxon>
        <taxon>Alphabaculovirus</taxon>
        <taxon>Alphabaculovirus hytalacae</taxon>
    </lineage>
</organism>
<dbReference type="RefSeq" id="YP_010086313.1">
    <property type="nucleotide sequence ID" value="NC_055453.1"/>
</dbReference>
<protein>
    <submittedName>
        <fullName evidence="1">Uncharacterized protein</fullName>
    </submittedName>
</protein>
<dbReference type="EMBL" id="MH261376">
    <property type="protein sequence ID" value="AWW14406.1"/>
    <property type="molecule type" value="Genomic_DNA"/>
</dbReference>
<evidence type="ECO:0000313" key="2">
    <source>
        <dbReference type="Proteomes" id="UP000501125"/>
    </source>
</evidence>
<dbReference type="Proteomes" id="UP000501125">
    <property type="component" value="Chromosome"/>
</dbReference>
<dbReference type="KEGG" id="vg:65101524"/>
<gene>
    <name evidence="1" type="primary">orf46</name>
    <name evidence="1" type="ORF">HytaNPV_gp046</name>
</gene>
<sequence length="81" mass="9789">MFFIIALTHDIVRSHASHNFCVFFVFRVKLQQILRRFFLNFGLDRVVDDLFQFKIDFIHYPSIMRGDTIKLIFDSSVRLFK</sequence>
<evidence type="ECO:0000313" key="1">
    <source>
        <dbReference type="EMBL" id="AWW14406.1"/>
    </source>
</evidence>
<accession>A0A2Z4HI02</accession>
<proteinExistence type="predicted"/>
<name>A0A2Z4HI02_9ABAC</name>